<feature type="compositionally biased region" description="Low complexity" evidence="1">
    <location>
        <begin position="81"/>
        <end position="94"/>
    </location>
</feature>
<comment type="caution">
    <text evidence="2">The sequence shown here is derived from an EMBL/GenBank/DDBJ whole genome shotgun (WGS) entry which is preliminary data.</text>
</comment>
<proteinExistence type="predicted"/>
<protein>
    <submittedName>
        <fullName evidence="2">Uncharacterized protein</fullName>
    </submittedName>
</protein>
<accession>A0A4Z2IEF8</accession>
<feature type="region of interest" description="Disordered" evidence="1">
    <location>
        <begin position="58"/>
        <end position="119"/>
    </location>
</feature>
<organism evidence="2 3">
    <name type="scientific">Liparis tanakae</name>
    <name type="common">Tanaka's snailfish</name>
    <dbReference type="NCBI Taxonomy" id="230148"/>
    <lineage>
        <taxon>Eukaryota</taxon>
        <taxon>Metazoa</taxon>
        <taxon>Chordata</taxon>
        <taxon>Craniata</taxon>
        <taxon>Vertebrata</taxon>
        <taxon>Euteleostomi</taxon>
        <taxon>Actinopterygii</taxon>
        <taxon>Neopterygii</taxon>
        <taxon>Teleostei</taxon>
        <taxon>Neoteleostei</taxon>
        <taxon>Acanthomorphata</taxon>
        <taxon>Eupercaria</taxon>
        <taxon>Perciformes</taxon>
        <taxon>Cottioidei</taxon>
        <taxon>Cottales</taxon>
        <taxon>Liparidae</taxon>
        <taxon>Liparis</taxon>
    </lineage>
</organism>
<evidence type="ECO:0000313" key="3">
    <source>
        <dbReference type="Proteomes" id="UP000314294"/>
    </source>
</evidence>
<gene>
    <name evidence="2" type="ORF">EYF80_013682</name>
</gene>
<name>A0A4Z2IEF8_9TELE</name>
<dbReference type="EMBL" id="SRLO01000096">
    <property type="protein sequence ID" value="TNN76151.1"/>
    <property type="molecule type" value="Genomic_DNA"/>
</dbReference>
<dbReference type="AlphaFoldDB" id="A0A4Z2IEF8"/>
<evidence type="ECO:0000313" key="2">
    <source>
        <dbReference type="EMBL" id="TNN76151.1"/>
    </source>
</evidence>
<reference evidence="2 3" key="1">
    <citation type="submission" date="2019-03" db="EMBL/GenBank/DDBJ databases">
        <title>First draft genome of Liparis tanakae, snailfish: a comprehensive survey of snailfish specific genes.</title>
        <authorList>
            <person name="Kim W."/>
            <person name="Song I."/>
            <person name="Jeong J.-H."/>
            <person name="Kim D."/>
            <person name="Kim S."/>
            <person name="Ryu S."/>
            <person name="Song J.Y."/>
            <person name="Lee S.K."/>
        </authorList>
    </citation>
    <scope>NUCLEOTIDE SEQUENCE [LARGE SCALE GENOMIC DNA]</scope>
    <source>
        <tissue evidence="2">Muscle</tissue>
    </source>
</reference>
<sequence>MSGMHPQECQRGSQRGEGRTALLPAGSGAFTLGTAPRLEPTSLVELWGQTSETRMIFQEYPGPEEPRSLPASSTTTGQRDPAALSSAPTLPSAAVIRLGGRRRSPTDISAVQLGQADGL</sequence>
<evidence type="ECO:0000256" key="1">
    <source>
        <dbReference type="SAM" id="MobiDB-lite"/>
    </source>
</evidence>
<dbReference type="Proteomes" id="UP000314294">
    <property type="component" value="Unassembled WGS sequence"/>
</dbReference>
<feature type="region of interest" description="Disordered" evidence="1">
    <location>
        <begin position="1"/>
        <end position="38"/>
    </location>
</feature>
<keyword evidence="3" id="KW-1185">Reference proteome</keyword>